<gene>
    <name evidence="2" type="ORF">KIW84_066428</name>
</gene>
<feature type="region of interest" description="Disordered" evidence="1">
    <location>
        <begin position="1115"/>
        <end position="1194"/>
    </location>
</feature>
<dbReference type="Gramene" id="Psat6g238520.1">
    <property type="protein sequence ID" value="Psat6g238520.1.cds"/>
    <property type="gene ID" value="Psat6g238520"/>
</dbReference>
<feature type="compositionally biased region" description="Low complexity" evidence="1">
    <location>
        <begin position="114"/>
        <end position="129"/>
    </location>
</feature>
<comment type="caution">
    <text evidence="2">The sequence shown here is derived from an EMBL/GenBank/DDBJ whole genome shotgun (WGS) entry which is preliminary data.</text>
</comment>
<dbReference type="EMBL" id="JAMSHJ010000006">
    <property type="protein sequence ID" value="KAI5401955.1"/>
    <property type="molecule type" value="Genomic_DNA"/>
</dbReference>
<feature type="compositionally biased region" description="Basic and acidic residues" evidence="1">
    <location>
        <begin position="512"/>
        <end position="524"/>
    </location>
</feature>
<dbReference type="PANTHER" id="PTHR34536:SF4">
    <property type="entry name" value="BTZ DOMAIN-CONTAINING PROTEIN"/>
    <property type="match status" value="1"/>
</dbReference>
<feature type="region of interest" description="Disordered" evidence="1">
    <location>
        <begin position="1044"/>
        <end position="1091"/>
    </location>
</feature>
<feature type="compositionally biased region" description="Basic and acidic residues" evidence="1">
    <location>
        <begin position="954"/>
        <end position="968"/>
    </location>
</feature>
<name>A0A9D4WHF7_PEA</name>
<feature type="compositionally biased region" description="Basic and acidic residues" evidence="1">
    <location>
        <begin position="98"/>
        <end position="113"/>
    </location>
</feature>
<feature type="compositionally biased region" description="Basic and acidic residues" evidence="1">
    <location>
        <begin position="1281"/>
        <end position="1303"/>
    </location>
</feature>
<feature type="compositionally biased region" description="Basic and acidic residues" evidence="1">
    <location>
        <begin position="1220"/>
        <end position="1233"/>
    </location>
</feature>
<dbReference type="OrthoDB" id="758862at2759"/>
<protein>
    <submittedName>
        <fullName evidence="2">Uncharacterized protein</fullName>
    </submittedName>
</protein>
<feature type="compositionally biased region" description="Basic residues" evidence="1">
    <location>
        <begin position="1141"/>
        <end position="1151"/>
    </location>
</feature>
<feature type="region of interest" description="Disordered" evidence="1">
    <location>
        <begin position="1347"/>
        <end position="1393"/>
    </location>
</feature>
<sequence length="1404" mass="154811">MPISGHEESGVKSFAGQFSDLVAGVPIKKRRYPPLFRSSSPPPPTPSEEPCSIAEETELLRKENSSTSQGSTLSNVSIAGAPIKKRRFPSSLQASLEEASRPEKSHALRKEHSSMSLGSTLSNSSAGLSDTIGNPVFEEKKSSSDVTIGNSVFEEKKSSSDVTNAGMGQNKSLLMPKQEKSNLEIPPCTLVVVNSKEKVVLNEGSDKNLGSQTIKPNTELSLAAKEGLGLSIGDDVSKQIVQDTLKQESPVVSGSTSLSLSIKEHLFTSVTSPKINKINPDLDKGEPVSLELSLSKEECSTHSSNTDAKSDSDTTRVNSRANWDLNTTMDAWDEGSDASSVKTSIDGLNITHSAHDEKQLMSPTRMTPPTSVISVMQACKESQNNDFITSPGLHGQQYKYVDSPDLCLSSSNVEEPSRISVKLNSGNATPIVSLPSLTGTAGDANTASFRLVKPEPVDDNLKKNLKVVNAGPVDSLDSVAVKQEFIQHSIIKPSNSTVSNSKLVDSTVIKSEPCHEGSQERSKTAESTTTAQLSKVLPQISLSSSASMTGSVVLNSTQVSAKGTHPAVKAVCTPLLTSSNIIGQLENCSRAGVNVEKACEKVSSNPEHVPLVTVAFPMVGTATELANHGLKYSSIVTKKEVADDHDGCRLKLMNEPFDQRDSGEACVSDEEKITLSADMLEDDSYGSDLESDDNHAVTVAVDIGRYVEDDDYEDGEVREPLEPSKVEDIICEVREVEHPDLCNYDNKPVEKGVVSNDYPTSSRVVENDNTDVIHNEIISKDGVNIPMHEKLGKVIDKNVCVQESLDGEKSDIAADKRPVNVLERKPLDLSERTIVSETQETVQPSDHAIDGSHVIDVQCADEVVKTTDTVRQTDFDFPKMEGYANTEDITKDVCNSGNQGRIIDLSRAASSSSPGKTRPISGRSLPTRAGRDVLSDTLDGDKLYRGRDEVYADSPHRFSRERHQDRNSRLNFGRGRGRVSNRIRGDWESEREYSGEFYNGPSQQFRGTRSKYASAIDDTDLEYNNVGPDDSYVVNGRLGRKPLNDGSYIAPRRRSPAGGRDGIQMGHRNPRGVSPNSRCIGGDGSELGGMRHSEKFMRGFADTLDSVYTRPQQFEGLDGRFSRGRGRNFSSMQRRGGLPRMRSKSPVRSRSRSPGQWSSPRRRSPRRRSPDSFGGHPEMTHRRSPLYRVDRMRSPDRPVFTGERVVRRHGSPQYISRPSNDMRDIDSARDHGHPRPVISNRSPSGRILIRNNRRFDVVDHRDRADNDEEYFGGGGAMHSGRMVEHNNSEGNGEERRRFGERRGPVRSFRPPYNNANNNGENFHLNAEDGPRQHYRFCSDESDFHERGNNLRERDFDRRMKGRTGNGPPRRTRNMDEQEENFRHGGQVWSDDGFDDISRVKRKRF</sequence>
<feature type="compositionally biased region" description="Polar residues" evidence="1">
    <location>
        <begin position="65"/>
        <end position="77"/>
    </location>
</feature>
<feature type="region of interest" description="Disordered" evidence="1">
    <location>
        <begin position="1266"/>
        <end position="1319"/>
    </location>
</feature>
<feature type="compositionally biased region" description="Basic and acidic residues" evidence="1">
    <location>
        <begin position="1347"/>
        <end position="1358"/>
    </location>
</feature>
<feature type="region of interest" description="Disordered" evidence="1">
    <location>
        <begin position="31"/>
        <end position="145"/>
    </location>
</feature>
<dbReference type="Gramene" id="Psat06G0642800-T1">
    <property type="protein sequence ID" value="KAI5401955.1"/>
    <property type="gene ID" value="KIW84_066428"/>
</dbReference>
<keyword evidence="3" id="KW-1185">Reference proteome</keyword>
<accession>A0A9D4WHF7</accession>
<dbReference type="Gramene" id="Psat6g238520.2">
    <property type="protein sequence ID" value="Psat6g238520.2.cds"/>
    <property type="gene ID" value="Psat6g238520"/>
</dbReference>
<reference evidence="2 3" key="1">
    <citation type="journal article" date="2022" name="Nat. Genet.">
        <title>Improved pea reference genome and pan-genome highlight genomic features and evolutionary characteristics.</title>
        <authorList>
            <person name="Yang T."/>
            <person name="Liu R."/>
            <person name="Luo Y."/>
            <person name="Hu S."/>
            <person name="Wang D."/>
            <person name="Wang C."/>
            <person name="Pandey M.K."/>
            <person name="Ge S."/>
            <person name="Xu Q."/>
            <person name="Li N."/>
            <person name="Li G."/>
            <person name="Huang Y."/>
            <person name="Saxena R.K."/>
            <person name="Ji Y."/>
            <person name="Li M."/>
            <person name="Yan X."/>
            <person name="He Y."/>
            <person name="Liu Y."/>
            <person name="Wang X."/>
            <person name="Xiang C."/>
            <person name="Varshney R.K."/>
            <person name="Ding H."/>
            <person name="Gao S."/>
            <person name="Zong X."/>
        </authorList>
    </citation>
    <scope>NUCLEOTIDE SEQUENCE [LARGE SCALE GENOMIC DNA]</scope>
    <source>
        <strain evidence="2 3">cv. Zhongwan 6</strain>
    </source>
</reference>
<feature type="region of interest" description="Disordered" evidence="1">
    <location>
        <begin position="954"/>
        <end position="980"/>
    </location>
</feature>
<feature type="region of interest" description="Disordered" evidence="1">
    <location>
        <begin position="288"/>
        <end position="317"/>
    </location>
</feature>
<evidence type="ECO:0000313" key="3">
    <source>
        <dbReference type="Proteomes" id="UP001058974"/>
    </source>
</evidence>
<dbReference type="PANTHER" id="PTHR34536">
    <property type="entry name" value="DENTIN SIALOPHOSPHOPROTEIN-LIKE PROTEIN"/>
    <property type="match status" value="1"/>
</dbReference>
<feature type="compositionally biased region" description="Basic and acidic residues" evidence="1">
    <location>
        <begin position="1372"/>
        <end position="1382"/>
    </location>
</feature>
<organism evidence="2 3">
    <name type="scientific">Pisum sativum</name>
    <name type="common">Garden pea</name>
    <name type="synonym">Lathyrus oleraceus</name>
    <dbReference type="NCBI Taxonomy" id="3888"/>
    <lineage>
        <taxon>Eukaryota</taxon>
        <taxon>Viridiplantae</taxon>
        <taxon>Streptophyta</taxon>
        <taxon>Embryophyta</taxon>
        <taxon>Tracheophyta</taxon>
        <taxon>Spermatophyta</taxon>
        <taxon>Magnoliopsida</taxon>
        <taxon>eudicotyledons</taxon>
        <taxon>Gunneridae</taxon>
        <taxon>Pentapetalae</taxon>
        <taxon>rosids</taxon>
        <taxon>fabids</taxon>
        <taxon>Fabales</taxon>
        <taxon>Fabaceae</taxon>
        <taxon>Papilionoideae</taxon>
        <taxon>50 kb inversion clade</taxon>
        <taxon>NPAAA clade</taxon>
        <taxon>Hologalegina</taxon>
        <taxon>IRL clade</taxon>
        <taxon>Fabeae</taxon>
        <taxon>Lathyrus</taxon>
    </lineage>
</organism>
<dbReference type="Proteomes" id="UP001058974">
    <property type="component" value="Chromosome 6"/>
</dbReference>
<evidence type="ECO:0000313" key="2">
    <source>
        <dbReference type="EMBL" id="KAI5401955.1"/>
    </source>
</evidence>
<dbReference type="Gramene" id="Psat6g238520.3">
    <property type="protein sequence ID" value="Psat6g238520.3.cds"/>
    <property type="gene ID" value="Psat6g238520"/>
</dbReference>
<feature type="region of interest" description="Disordered" evidence="1">
    <location>
        <begin position="510"/>
        <end position="530"/>
    </location>
</feature>
<evidence type="ECO:0000256" key="1">
    <source>
        <dbReference type="SAM" id="MobiDB-lite"/>
    </source>
</evidence>
<feature type="region of interest" description="Disordered" evidence="1">
    <location>
        <begin position="907"/>
        <end position="934"/>
    </location>
</feature>
<feature type="region of interest" description="Disordered" evidence="1">
    <location>
        <begin position="1208"/>
        <end position="1243"/>
    </location>
</feature>
<proteinExistence type="predicted"/>